<evidence type="ECO:0000313" key="1">
    <source>
        <dbReference type="EMBL" id="SFM40194.1"/>
    </source>
</evidence>
<proteinExistence type="predicted"/>
<protein>
    <submittedName>
        <fullName evidence="1">Uncharacterized protein</fullName>
    </submittedName>
</protein>
<dbReference type="Proteomes" id="UP000198535">
    <property type="component" value="Unassembled WGS sequence"/>
</dbReference>
<evidence type="ECO:0000313" key="2">
    <source>
        <dbReference type="Proteomes" id="UP000198535"/>
    </source>
</evidence>
<sequence length="49" mass="5251">MPSDFAREKALAVYNKAPKQWDELALIPGAMGELALSVKFLAGLVHGPV</sequence>
<accession>A0A1I4QJI3</accession>
<keyword evidence="2" id="KW-1185">Reference proteome</keyword>
<organism evidence="1 2">
    <name type="scientific">Methanolobus profundi</name>
    <dbReference type="NCBI Taxonomy" id="487685"/>
    <lineage>
        <taxon>Archaea</taxon>
        <taxon>Methanobacteriati</taxon>
        <taxon>Methanobacteriota</taxon>
        <taxon>Stenosarchaea group</taxon>
        <taxon>Methanomicrobia</taxon>
        <taxon>Methanosarcinales</taxon>
        <taxon>Methanosarcinaceae</taxon>
        <taxon>Methanolobus</taxon>
    </lineage>
</organism>
<gene>
    <name evidence="1" type="ORF">SAMN04488696_1055</name>
</gene>
<dbReference type="EMBL" id="FOUJ01000002">
    <property type="protein sequence ID" value="SFM40194.1"/>
    <property type="molecule type" value="Genomic_DNA"/>
</dbReference>
<reference evidence="2" key="1">
    <citation type="submission" date="2016-10" db="EMBL/GenBank/DDBJ databases">
        <authorList>
            <person name="Varghese N."/>
            <person name="Submissions S."/>
        </authorList>
    </citation>
    <scope>NUCLEOTIDE SEQUENCE [LARGE SCALE GENOMIC DNA]</scope>
    <source>
        <strain evidence="2">Mob M</strain>
    </source>
</reference>
<dbReference type="STRING" id="487685.SAMN04488696_1055"/>
<name>A0A1I4QJI3_9EURY</name>
<dbReference type="AlphaFoldDB" id="A0A1I4QJI3"/>